<proteinExistence type="predicted"/>
<evidence type="ECO:0000256" key="1">
    <source>
        <dbReference type="SAM" id="MobiDB-lite"/>
    </source>
</evidence>
<gene>
    <name evidence="2" type="ORF">GGI25_002459</name>
</gene>
<dbReference type="PRINTS" id="PR01217">
    <property type="entry name" value="PRICHEXTENSN"/>
</dbReference>
<sequence>MAGDSKAEQSIHLGNAGVDAPTVGGVKRNMKFVLADTAVPVASPVKKVVIVNPSRHRHMYNHRPRIILFDDNEGNAESATTTTVTVAPTGGHYIAYSYSEPPIYYEEEPAAQRPVLLPEVYHHAEPYYNHAPQEPIRPGCYNDDGNWGKCENGVYPRPSPPPAKYFGQPPPPYPLPPPPAPTFPCSGPGPCNQYPPPLPPPPPPSPPPPPPCVSPGPCYQYSLPSPPPITTAYYHHNEAYPRPSEPVYFNDPSPSIVYADEEPLVTSSPAPIYTGY</sequence>
<evidence type="ECO:0000313" key="2">
    <source>
        <dbReference type="EMBL" id="KAJ2678287.1"/>
    </source>
</evidence>
<dbReference type="AlphaFoldDB" id="A0A9W8KZB5"/>
<feature type="region of interest" description="Disordered" evidence="1">
    <location>
        <begin position="159"/>
        <end position="179"/>
    </location>
</feature>
<evidence type="ECO:0000313" key="3">
    <source>
        <dbReference type="Proteomes" id="UP001151518"/>
    </source>
</evidence>
<organism evidence="2 3">
    <name type="scientific">Coemansia spiralis</name>
    <dbReference type="NCBI Taxonomy" id="417178"/>
    <lineage>
        <taxon>Eukaryota</taxon>
        <taxon>Fungi</taxon>
        <taxon>Fungi incertae sedis</taxon>
        <taxon>Zoopagomycota</taxon>
        <taxon>Kickxellomycotina</taxon>
        <taxon>Kickxellomycetes</taxon>
        <taxon>Kickxellales</taxon>
        <taxon>Kickxellaceae</taxon>
        <taxon>Coemansia</taxon>
    </lineage>
</organism>
<dbReference type="EMBL" id="JANBTW010000022">
    <property type="protein sequence ID" value="KAJ2678287.1"/>
    <property type="molecule type" value="Genomic_DNA"/>
</dbReference>
<reference evidence="2" key="1">
    <citation type="submission" date="2022-07" db="EMBL/GenBank/DDBJ databases">
        <title>Phylogenomic reconstructions and comparative analyses of Kickxellomycotina fungi.</title>
        <authorList>
            <person name="Reynolds N.K."/>
            <person name="Stajich J.E."/>
            <person name="Barry K."/>
            <person name="Grigoriev I.V."/>
            <person name="Crous P."/>
            <person name="Smith M.E."/>
        </authorList>
    </citation>
    <scope>NUCLEOTIDE SEQUENCE</scope>
    <source>
        <strain evidence="2">NRRL 3115</strain>
    </source>
</reference>
<name>A0A9W8KZB5_9FUNG</name>
<protein>
    <submittedName>
        <fullName evidence="2">Uncharacterized protein</fullName>
    </submittedName>
</protein>
<comment type="caution">
    <text evidence="2">The sequence shown here is derived from an EMBL/GenBank/DDBJ whole genome shotgun (WGS) entry which is preliminary data.</text>
</comment>
<dbReference type="OrthoDB" id="5586737at2759"/>
<dbReference type="Proteomes" id="UP001151518">
    <property type="component" value="Unassembled WGS sequence"/>
</dbReference>
<accession>A0A9W8KZB5</accession>